<keyword evidence="1" id="KW-0812">Transmembrane</keyword>
<feature type="transmembrane region" description="Helical" evidence="1">
    <location>
        <begin position="77"/>
        <end position="93"/>
    </location>
</feature>
<protein>
    <recommendedName>
        <fullName evidence="4">DUF4149 domain-containing protein</fullName>
    </recommendedName>
</protein>
<keyword evidence="1" id="KW-1133">Transmembrane helix</keyword>
<organism evidence="2 3">
    <name type="scientific">Blastopirellula marina</name>
    <dbReference type="NCBI Taxonomy" id="124"/>
    <lineage>
        <taxon>Bacteria</taxon>
        <taxon>Pseudomonadati</taxon>
        <taxon>Planctomycetota</taxon>
        <taxon>Planctomycetia</taxon>
        <taxon>Pirellulales</taxon>
        <taxon>Pirellulaceae</taxon>
        <taxon>Blastopirellula</taxon>
    </lineage>
</organism>
<feature type="transmembrane region" description="Helical" evidence="1">
    <location>
        <begin position="113"/>
        <end position="134"/>
    </location>
</feature>
<evidence type="ECO:0000313" key="3">
    <source>
        <dbReference type="Proteomes" id="UP000239388"/>
    </source>
</evidence>
<accession>A0A2S8F3T2</accession>
<dbReference type="Proteomes" id="UP000239388">
    <property type="component" value="Unassembled WGS sequence"/>
</dbReference>
<feature type="transmembrane region" description="Helical" evidence="1">
    <location>
        <begin position="7"/>
        <end position="28"/>
    </location>
</feature>
<proteinExistence type="predicted"/>
<comment type="caution">
    <text evidence="2">The sequence shown here is derived from an EMBL/GenBank/DDBJ whole genome shotgun (WGS) entry which is preliminary data.</text>
</comment>
<gene>
    <name evidence="2" type="ORF">C5Y98_28985</name>
</gene>
<feature type="transmembrane region" description="Helical" evidence="1">
    <location>
        <begin position="48"/>
        <end position="70"/>
    </location>
</feature>
<sequence length="137" mass="15450">MNPTLETLLRVAGGLQLCVLIASALVPFRLNWREELACLSPLHRQMYWVYGGYVVLSIVAFGLITLLNAAQLAGGDFLARSFCLYVAIFWGLRLPLQAVFDVKEHLKTWWLKLGYHALTLLFVCFTAIYAYVALRPA</sequence>
<evidence type="ECO:0000256" key="1">
    <source>
        <dbReference type="SAM" id="Phobius"/>
    </source>
</evidence>
<dbReference type="AlphaFoldDB" id="A0A2S8F3T2"/>
<keyword evidence="1" id="KW-0472">Membrane</keyword>
<dbReference type="RefSeq" id="WP_105359952.1">
    <property type="nucleotide sequence ID" value="NZ_PUIB01000029.1"/>
</dbReference>
<evidence type="ECO:0008006" key="4">
    <source>
        <dbReference type="Google" id="ProtNLM"/>
    </source>
</evidence>
<dbReference type="OrthoDB" id="290151at2"/>
<reference evidence="2 3" key="1">
    <citation type="submission" date="2018-02" db="EMBL/GenBank/DDBJ databases">
        <title>Comparative genomes isolates from brazilian mangrove.</title>
        <authorList>
            <person name="Araujo J.E."/>
            <person name="Taketani R.G."/>
            <person name="Silva M.C.P."/>
            <person name="Loureco M.V."/>
            <person name="Andreote F.D."/>
        </authorList>
    </citation>
    <scope>NUCLEOTIDE SEQUENCE [LARGE SCALE GENOMIC DNA]</scope>
    <source>
        <strain evidence="2 3">NAP PRIS-MGV</strain>
    </source>
</reference>
<evidence type="ECO:0000313" key="2">
    <source>
        <dbReference type="EMBL" id="PQO26810.1"/>
    </source>
</evidence>
<name>A0A2S8F3T2_9BACT</name>
<dbReference type="EMBL" id="PUIB01000029">
    <property type="protein sequence ID" value="PQO26810.1"/>
    <property type="molecule type" value="Genomic_DNA"/>
</dbReference>